<evidence type="ECO:0000259" key="2">
    <source>
        <dbReference type="Pfam" id="PF00535"/>
    </source>
</evidence>
<dbReference type="InterPro" id="IPR029044">
    <property type="entry name" value="Nucleotide-diphossugar_trans"/>
</dbReference>
<dbReference type="PANTHER" id="PTHR22916:SF3">
    <property type="entry name" value="UDP-GLCNAC:BETAGAL BETA-1,3-N-ACETYLGLUCOSAMINYLTRANSFERASE-LIKE PROTEIN 1"/>
    <property type="match status" value="1"/>
</dbReference>
<gene>
    <name evidence="3" type="ORF">SAMN02745123_02176</name>
</gene>
<dbReference type="SUPFAM" id="SSF53448">
    <property type="entry name" value="Nucleotide-diphospho-sugar transferases"/>
    <property type="match status" value="1"/>
</dbReference>
<feature type="coiled-coil region" evidence="1">
    <location>
        <begin position="493"/>
        <end position="555"/>
    </location>
</feature>
<dbReference type="STRING" id="1121421.SAMN02745123_02176"/>
<keyword evidence="4" id="KW-1185">Reference proteome</keyword>
<dbReference type="GO" id="GO:0016758">
    <property type="term" value="F:hexosyltransferase activity"/>
    <property type="evidence" value="ECO:0007669"/>
    <property type="project" value="UniProtKB-ARBA"/>
</dbReference>
<keyword evidence="1" id="KW-0175">Coiled coil</keyword>
<keyword evidence="3" id="KW-0808">Transferase</keyword>
<proteinExistence type="predicted"/>
<dbReference type="Proteomes" id="UP000183997">
    <property type="component" value="Unassembled WGS sequence"/>
</dbReference>
<name>A0A1M6T541_9FIRM</name>
<dbReference type="RefSeq" id="WP_072914152.1">
    <property type="nucleotide sequence ID" value="NZ_FRAR01000015.1"/>
</dbReference>
<evidence type="ECO:0000313" key="3">
    <source>
        <dbReference type="EMBL" id="SHK51999.1"/>
    </source>
</evidence>
<organism evidence="3 4">
    <name type="scientific">Desulforamulus aeronauticus DSM 10349</name>
    <dbReference type="NCBI Taxonomy" id="1121421"/>
    <lineage>
        <taxon>Bacteria</taxon>
        <taxon>Bacillati</taxon>
        <taxon>Bacillota</taxon>
        <taxon>Clostridia</taxon>
        <taxon>Eubacteriales</taxon>
        <taxon>Peptococcaceae</taxon>
        <taxon>Desulforamulus</taxon>
    </lineage>
</organism>
<dbReference type="Pfam" id="PF00535">
    <property type="entry name" value="Glycos_transf_2"/>
    <property type="match status" value="1"/>
</dbReference>
<evidence type="ECO:0000313" key="4">
    <source>
        <dbReference type="Proteomes" id="UP000183997"/>
    </source>
</evidence>
<feature type="domain" description="Glycosyltransferase 2-like" evidence="2">
    <location>
        <begin position="5"/>
        <end position="174"/>
    </location>
</feature>
<protein>
    <submittedName>
        <fullName evidence="3">Glycosyl transferase family 2</fullName>
    </submittedName>
</protein>
<reference evidence="4" key="1">
    <citation type="submission" date="2016-11" db="EMBL/GenBank/DDBJ databases">
        <authorList>
            <person name="Varghese N."/>
            <person name="Submissions S."/>
        </authorList>
    </citation>
    <scope>NUCLEOTIDE SEQUENCE [LARGE SCALE GENOMIC DNA]</scope>
    <source>
        <strain evidence="4">DSM 10349</strain>
    </source>
</reference>
<evidence type="ECO:0000256" key="1">
    <source>
        <dbReference type="SAM" id="Coils"/>
    </source>
</evidence>
<dbReference type="EMBL" id="FRAR01000015">
    <property type="protein sequence ID" value="SHK51999.1"/>
    <property type="molecule type" value="Genomic_DNA"/>
</dbReference>
<sequence>MSTVSVFLTSYNHEKFLRESIESVLNQTYKDFELIISDDFSTDKSWDIIQSYQDERIIKIRHEKNLRKQLFYDKISQMRGKFIAVHHSDDIWEPTKLEKQVKIMENHSEYVACFTHAQLIDEDGNDFEPVDGSFYKGLFEKENRNRFEWLNYFFNEGNCLCHPSILIRKEAYEENRLLSYGLAQIPDFLMWVKLCLKDEIYIIQEKLTKFRLRENEKNTSGDRFETRIRSATEYYFLLSEYKMLKNQDDFLKVFPQAEEYNINGKLHTKYALAKICLDERKPKCYQFFALELLFELLNNPEDSKIIKQLYDYTFIDFVKETGEYDIFSAVSQEQLQNVTLFFDVGDGFSEELCIKKTSYLPSNGKFSFEFNITEYLKIKDIKQKIVSLRFDPCEGLFSICKIENVNFDGLVYTATPLNSSGSFNGYDTFLIPDPIYILEGDFKGGNIVISGSLYIMDNYKVAKEIALICTEKEALQSKYGNAQQEIYNTLTNRNKLQAQYENVLTDRNKLQAQYENVLTDRNKLQAQYENILTDRNKLQAQYENILTDRNKLQFEYENVLTDRNKFQAQYEDVLTDRNKLQFEYENVLTDRNKFQAQYEDVLTDKNKFQTLFEKTLIELKKCKDELDEIHSSKWWKMITKIKSLMGRRSLK</sequence>
<dbReference type="InterPro" id="IPR001173">
    <property type="entry name" value="Glyco_trans_2-like"/>
</dbReference>
<dbReference type="PANTHER" id="PTHR22916">
    <property type="entry name" value="GLYCOSYLTRANSFERASE"/>
    <property type="match status" value="1"/>
</dbReference>
<dbReference type="Gene3D" id="3.90.550.10">
    <property type="entry name" value="Spore Coat Polysaccharide Biosynthesis Protein SpsA, Chain A"/>
    <property type="match status" value="1"/>
</dbReference>
<dbReference type="AlphaFoldDB" id="A0A1M6T541"/>
<accession>A0A1M6T541</accession>